<reference evidence="3" key="1">
    <citation type="submission" date="2016-10" db="EMBL/GenBank/DDBJ databases">
        <authorList>
            <person name="Varghese N."/>
            <person name="Submissions S."/>
        </authorList>
    </citation>
    <scope>NUCLEOTIDE SEQUENCE [LARGE SCALE GENOMIC DNA]</scope>
    <source>
        <strain evidence="3">DSM 45419</strain>
    </source>
</reference>
<feature type="transmembrane region" description="Helical" evidence="1">
    <location>
        <begin position="225"/>
        <end position="243"/>
    </location>
</feature>
<organism evidence="2 3">
    <name type="scientific">Geodermatophilus siccatus</name>
    <dbReference type="NCBI Taxonomy" id="1137991"/>
    <lineage>
        <taxon>Bacteria</taxon>
        <taxon>Bacillati</taxon>
        <taxon>Actinomycetota</taxon>
        <taxon>Actinomycetes</taxon>
        <taxon>Geodermatophilales</taxon>
        <taxon>Geodermatophilaceae</taxon>
        <taxon>Geodermatophilus</taxon>
    </lineage>
</organism>
<name>A0A1G9SKE1_9ACTN</name>
<feature type="transmembrane region" description="Helical" evidence="1">
    <location>
        <begin position="283"/>
        <end position="309"/>
    </location>
</feature>
<dbReference type="EMBL" id="FNHE01000005">
    <property type="protein sequence ID" value="SDM35265.1"/>
    <property type="molecule type" value="Genomic_DNA"/>
</dbReference>
<accession>A0A1G9SKE1</accession>
<proteinExistence type="predicted"/>
<keyword evidence="3" id="KW-1185">Reference proteome</keyword>
<keyword evidence="1" id="KW-0812">Transmembrane</keyword>
<keyword evidence="1" id="KW-1133">Transmembrane helix</keyword>
<evidence type="ECO:0000313" key="3">
    <source>
        <dbReference type="Proteomes" id="UP000198680"/>
    </source>
</evidence>
<gene>
    <name evidence="2" type="ORF">SAMN05660642_02255</name>
</gene>
<keyword evidence="1" id="KW-0472">Membrane</keyword>
<sequence>MRPRGPTRILRQRAPLVLQVLLADREGRLAWGAPHEFAILQPPAGCRRVHGRGSSVLRALNSSWDVLVFMAVMLVLLGIATALSIAAPSTRQAGLWLAVGVVAVVAAAMLMVSITQVRELVTGGRRRQLTALGAVESRLWSVALCHVMDPARVQPLLETARARIASGEQHLFCAATAVTTAAARTSLAQVTEPLTTSPSVRILLGSDDPRLEEPGQQHPRPGRGLGFLLGASAIVVAVVAQQVSREEQRLCVGTQSCASVPTGYGDALYWSISRVLGGDPEGLGVAAVGSRVVGLLLTFYGLFILAFILDKVLERRIAEDAQSAAELVEQFNDRVSDRIQTVVEQGASPLPSRAPDVVRVPGVIYFLVGMLTGLSTKIVHVRLGTSRRPDPRRGDDRSEGA</sequence>
<evidence type="ECO:0000313" key="2">
    <source>
        <dbReference type="EMBL" id="SDM35265.1"/>
    </source>
</evidence>
<feature type="transmembrane region" description="Helical" evidence="1">
    <location>
        <begin position="66"/>
        <end position="87"/>
    </location>
</feature>
<dbReference type="Proteomes" id="UP000198680">
    <property type="component" value="Unassembled WGS sequence"/>
</dbReference>
<dbReference type="AlphaFoldDB" id="A0A1G9SKE1"/>
<evidence type="ECO:0000256" key="1">
    <source>
        <dbReference type="SAM" id="Phobius"/>
    </source>
</evidence>
<protein>
    <submittedName>
        <fullName evidence="2">Uncharacterized protein</fullName>
    </submittedName>
</protein>
<feature type="transmembrane region" description="Helical" evidence="1">
    <location>
        <begin position="93"/>
        <end position="117"/>
    </location>
</feature>